<dbReference type="PROSITE" id="PS50003">
    <property type="entry name" value="PH_DOMAIN"/>
    <property type="match status" value="1"/>
</dbReference>
<comment type="caution">
    <text evidence="10">The sequence shown here is derived from an EMBL/GenBank/DDBJ whole genome shotgun (WGS) entry which is preliminary data.</text>
</comment>
<keyword evidence="7" id="KW-0206">Cytoskeleton</keyword>
<protein>
    <recommendedName>
        <fullName evidence="12">PDZ domain-containing protein</fullName>
    </recommendedName>
</protein>
<organism evidence="10 11">
    <name type="scientific">Ramazzottius varieornatus</name>
    <name type="common">Water bear</name>
    <name type="synonym">Tardigrade</name>
    <dbReference type="NCBI Taxonomy" id="947166"/>
    <lineage>
        <taxon>Eukaryota</taxon>
        <taxon>Metazoa</taxon>
        <taxon>Ecdysozoa</taxon>
        <taxon>Tardigrada</taxon>
        <taxon>Eutardigrada</taxon>
        <taxon>Parachela</taxon>
        <taxon>Hypsibioidea</taxon>
        <taxon>Ramazzottiidae</taxon>
        <taxon>Ramazzottius</taxon>
    </lineage>
</organism>
<dbReference type="Gene3D" id="2.30.29.30">
    <property type="entry name" value="Pleckstrin-homology domain (PH domain)/Phosphotyrosine-binding domain (PTB)"/>
    <property type="match status" value="1"/>
</dbReference>
<dbReference type="GO" id="GO:0005856">
    <property type="term" value="C:cytoskeleton"/>
    <property type="evidence" value="ECO:0007669"/>
    <property type="project" value="UniProtKB-SubCell"/>
</dbReference>
<dbReference type="Pfam" id="PF00169">
    <property type="entry name" value="PH"/>
    <property type="match status" value="1"/>
</dbReference>
<reference evidence="10 11" key="1">
    <citation type="journal article" date="2016" name="Nat. Commun.">
        <title>Extremotolerant tardigrade genome and improved radiotolerance of human cultured cells by tardigrade-unique protein.</title>
        <authorList>
            <person name="Hashimoto T."/>
            <person name="Horikawa D.D."/>
            <person name="Saito Y."/>
            <person name="Kuwahara H."/>
            <person name="Kozuka-Hata H."/>
            <person name="Shin-I T."/>
            <person name="Minakuchi Y."/>
            <person name="Ohishi K."/>
            <person name="Motoyama A."/>
            <person name="Aizu T."/>
            <person name="Enomoto A."/>
            <person name="Kondo K."/>
            <person name="Tanaka S."/>
            <person name="Hara Y."/>
            <person name="Koshikawa S."/>
            <person name="Sagara H."/>
            <person name="Miura T."/>
            <person name="Yokobori S."/>
            <person name="Miyagawa K."/>
            <person name="Suzuki Y."/>
            <person name="Kubo T."/>
            <person name="Oyama M."/>
            <person name="Kohara Y."/>
            <person name="Fujiyama A."/>
            <person name="Arakawa K."/>
            <person name="Katayama T."/>
            <person name="Toyoda A."/>
            <person name="Kunieda T."/>
        </authorList>
    </citation>
    <scope>NUCLEOTIDE SEQUENCE [LARGE SCALE GENOMIC DNA]</scope>
    <source>
        <strain evidence="10 11">YOKOZUNA-1</strain>
    </source>
</reference>
<keyword evidence="4" id="KW-0963">Cytoplasm</keyword>
<dbReference type="InterPro" id="IPR001849">
    <property type="entry name" value="PH_domain"/>
</dbReference>
<dbReference type="OrthoDB" id="409749at2759"/>
<dbReference type="AlphaFoldDB" id="A0A1D1V090"/>
<dbReference type="SUPFAM" id="SSF50156">
    <property type="entry name" value="PDZ domain-like"/>
    <property type="match status" value="1"/>
</dbReference>
<keyword evidence="11" id="KW-1185">Reference proteome</keyword>
<dbReference type="Gene3D" id="2.30.42.10">
    <property type="match status" value="1"/>
</dbReference>
<dbReference type="SMART" id="SM00228">
    <property type="entry name" value="PDZ"/>
    <property type="match status" value="1"/>
</dbReference>
<evidence type="ECO:0000256" key="6">
    <source>
        <dbReference type="ARBA" id="ARBA00023136"/>
    </source>
</evidence>
<comment type="subcellular location">
    <subcellularLocation>
        <location evidence="2">Cytoplasm</location>
        <location evidence="2">Cytoskeleton</location>
    </subcellularLocation>
    <subcellularLocation>
        <location evidence="1">Membrane</location>
        <topology evidence="1">Peripheral membrane protein</topology>
    </subcellularLocation>
</comment>
<dbReference type="InterPro" id="IPR055108">
    <property type="entry name" value="Syntrophin_4th"/>
</dbReference>
<evidence type="ECO:0000256" key="5">
    <source>
        <dbReference type="ARBA" id="ARBA00022737"/>
    </source>
</evidence>
<feature type="domain" description="PH" evidence="8">
    <location>
        <begin position="290"/>
        <end position="412"/>
    </location>
</feature>
<dbReference type="InterPro" id="IPR001478">
    <property type="entry name" value="PDZ"/>
</dbReference>
<comment type="similarity">
    <text evidence="3">Belongs to the syntrophin family.</text>
</comment>
<dbReference type="PANTHER" id="PTHR10554">
    <property type="entry name" value="SYNTROPHIN"/>
    <property type="match status" value="1"/>
</dbReference>
<keyword evidence="6" id="KW-0472">Membrane</keyword>
<proteinExistence type="inferred from homology"/>
<keyword evidence="5" id="KW-0677">Repeat</keyword>
<dbReference type="InterPro" id="IPR036034">
    <property type="entry name" value="PDZ_sf"/>
</dbReference>
<evidence type="ECO:0000259" key="9">
    <source>
        <dbReference type="PROSITE" id="PS50106"/>
    </source>
</evidence>
<dbReference type="STRING" id="947166.A0A1D1V090"/>
<dbReference type="Pfam" id="PF23012">
    <property type="entry name" value="Syntrophin_4th"/>
    <property type="match status" value="1"/>
</dbReference>
<evidence type="ECO:0000313" key="10">
    <source>
        <dbReference type="EMBL" id="GAU95284.1"/>
    </source>
</evidence>
<dbReference type="SUPFAM" id="SSF50729">
    <property type="entry name" value="PH domain-like"/>
    <property type="match status" value="1"/>
</dbReference>
<dbReference type="PANTHER" id="PTHR10554:SF12">
    <property type="entry name" value="IP02644P"/>
    <property type="match status" value="1"/>
</dbReference>
<evidence type="ECO:0000256" key="7">
    <source>
        <dbReference type="ARBA" id="ARBA00023212"/>
    </source>
</evidence>
<feature type="domain" description="PDZ" evidence="9">
    <location>
        <begin position="88"/>
        <end position="171"/>
    </location>
</feature>
<dbReference type="Pfam" id="PF18012">
    <property type="entry name" value="PH_17"/>
    <property type="match status" value="1"/>
</dbReference>
<dbReference type="InterPro" id="IPR015482">
    <property type="entry name" value="Syntrophin"/>
</dbReference>
<dbReference type="Pfam" id="PF00595">
    <property type="entry name" value="PDZ"/>
    <property type="match status" value="1"/>
</dbReference>
<dbReference type="SMART" id="SM00233">
    <property type="entry name" value="PH"/>
    <property type="match status" value="1"/>
</dbReference>
<gene>
    <name evidence="10" type="primary">RvY_06930-1</name>
    <name evidence="10" type="synonym">RvY_06930.1</name>
    <name evidence="10" type="ORF">RvY_06930</name>
</gene>
<evidence type="ECO:0008006" key="12">
    <source>
        <dbReference type="Google" id="ProtNLM"/>
    </source>
</evidence>
<dbReference type="GO" id="GO:0016010">
    <property type="term" value="C:dystrophin-associated glycoprotein complex"/>
    <property type="evidence" value="ECO:0007669"/>
    <property type="project" value="TreeGrafter"/>
</dbReference>
<dbReference type="Proteomes" id="UP000186922">
    <property type="component" value="Unassembled WGS sequence"/>
</dbReference>
<sequence>MYNSIRRQKMPGLRMRAHEDASSFNSVQVLIQQQWINAGLNLEDDVLLLSFEDNTFSEDDYDHGPPKYHDATKNYVHAKENLSNEKRIVRIVKDADSGLGISIKGGHENGMPIVISKIFEGMAASETGQLSVGDAILSCNEFDLSQASHDEAVGCLKDAGSVVVLEVQFLQETTPFYRKVMAMREVGWELPHGFLKDAISLTPRNLRSDTKSIPLLLCYLSRLVEQSMQSDATVLLLQSPNLRHSCQLKFADPSNGTSWFNMIHSTITELNKKLLSQCNRVLHKVLSGSHLATIGWMAEKVYMDGQQQLKPVFAAITDKQMMVFDSVPWTKDEWATPGFACELIATRVLHAPTGSRNNTLSSKASSKLDLSSEPITFQIRTGTRHGIERHLFQLQTCRDLSAWVKAIIQGTFRAVELTKESSWSCNWQGQDARLTLHFEEGFILLSGNASRRDIYWQQPFEKLRATADDGKHILYLEFIDSTDPYVIDLKSSPKPAVFLIHSFLAAKLHRRGLTP</sequence>
<dbReference type="InterPro" id="IPR011993">
    <property type="entry name" value="PH-like_dom_sf"/>
</dbReference>
<dbReference type="InterPro" id="IPR041428">
    <property type="entry name" value="PHsplit_syntrophin"/>
</dbReference>
<name>A0A1D1V090_RAMVA</name>
<evidence type="ECO:0000313" key="11">
    <source>
        <dbReference type="Proteomes" id="UP000186922"/>
    </source>
</evidence>
<evidence type="ECO:0000259" key="8">
    <source>
        <dbReference type="PROSITE" id="PS50003"/>
    </source>
</evidence>
<evidence type="ECO:0000256" key="3">
    <source>
        <dbReference type="ARBA" id="ARBA00010798"/>
    </source>
</evidence>
<evidence type="ECO:0000256" key="1">
    <source>
        <dbReference type="ARBA" id="ARBA00004170"/>
    </source>
</evidence>
<dbReference type="PROSITE" id="PS50106">
    <property type="entry name" value="PDZ"/>
    <property type="match status" value="1"/>
</dbReference>
<dbReference type="EMBL" id="BDGG01000003">
    <property type="protein sequence ID" value="GAU95284.1"/>
    <property type="molecule type" value="Genomic_DNA"/>
</dbReference>
<dbReference type="CDD" id="cd06801">
    <property type="entry name" value="PDZ_syntrophin-like"/>
    <property type="match status" value="1"/>
</dbReference>
<evidence type="ECO:0000256" key="4">
    <source>
        <dbReference type="ARBA" id="ARBA00022490"/>
    </source>
</evidence>
<dbReference type="GO" id="GO:0005198">
    <property type="term" value="F:structural molecule activity"/>
    <property type="evidence" value="ECO:0007669"/>
    <property type="project" value="InterPro"/>
</dbReference>
<accession>A0A1D1V090</accession>
<evidence type="ECO:0000256" key="2">
    <source>
        <dbReference type="ARBA" id="ARBA00004245"/>
    </source>
</evidence>